<feature type="transmembrane region" description="Helical" evidence="1">
    <location>
        <begin position="194"/>
        <end position="214"/>
    </location>
</feature>
<dbReference type="HOGENOM" id="CLU_1179273_0_0_0"/>
<dbReference type="Proteomes" id="UP000007013">
    <property type="component" value="Chromosome"/>
</dbReference>
<dbReference type="eggNOG" id="COG2995">
    <property type="taxonomic scope" value="Bacteria"/>
</dbReference>
<keyword evidence="1" id="KW-0812">Transmembrane</keyword>
<gene>
    <name evidence="2" type="ordered locus">Oter_0133</name>
</gene>
<protein>
    <submittedName>
        <fullName evidence="2">Paraquat-inducible protein A</fullName>
    </submittedName>
</protein>
<evidence type="ECO:0000313" key="3">
    <source>
        <dbReference type="Proteomes" id="UP000007013"/>
    </source>
</evidence>
<evidence type="ECO:0000313" key="2">
    <source>
        <dbReference type="EMBL" id="ACB73424.1"/>
    </source>
</evidence>
<dbReference type="InterPro" id="IPR007498">
    <property type="entry name" value="PqiA-like"/>
</dbReference>
<dbReference type="AlphaFoldDB" id="B1ZMH1"/>
<evidence type="ECO:0000256" key="1">
    <source>
        <dbReference type="SAM" id="Phobius"/>
    </source>
</evidence>
<keyword evidence="3" id="KW-1185">Reference proteome</keyword>
<dbReference type="RefSeq" id="WP_012372962.1">
    <property type="nucleotide sequence ID" value="NC_010571.1"/>
</dbReference>
<dbReference type="STRING" id="452637.Oter_0133"/>
<dbReference type="KEGG" id="ote:Oter_0133"/>
<keyword evidence="1" id="KW-1133">Transmembrane helix</keyword>
<dbReference type="OrthoDB" id="9800207at2"/>
<reference evidence="2 3" key="1">
    <citation type="journal article" date="2011" name="J. Bacteriol.">
        <title>Genome sequence of the verrucomicrobium Opitutus terrae PB90-1, an abundant inhabitant of rice paddy soil ecosystems.</title>
        <authorList>
            <person name="van Passel M.W."/>
            <person name="Kant R."/>
            <person name="Palva A."/>
            <person name="Copeland A."/>
            <person name="Lucas S."/>
            <person name="Lapidus A."/>
            <person name="Glavina del Rio T."/>
            <person name="Pitluck S."/>
            <person name="Goltsman E."/>
            <person name="Clum A."/>
            <person name="Sun H."/>
            <person name="Schmutz J."/>
            <person name="Larimer F.W."/>
            <person name="Land M.L."/>
            <person name="Hauser L."/>
            <person name="Kyrpides N."/>
            <person name="Mikhailova N."/>
            <person name="Richardson P.P."/>
            <person name="Janssen P.H."/>
            <person name="de Vos W.M."/>
            <person name="Smidt H."/>
        </authorList>
    </citation>
    <scope>NUCLEOTIDE SEQUENCE [LARGE SCALE GENOMIC DNA]</scope>
    <source>
        <strain evidence="3">DSM 11246 / JCM 15787 / PB90-1</strain>
    </source>
</reference>
<proteinExistence type="predicted"/>
<sequence>MRFEPPIFWRLSKPRAFASTQIRVAPERLALGPGRLVCPLCGQEHGTVRLRVRERAQCVRCGSVLATRSSGGSAALAHALTGLLLAPAALLLPFVTVDKFGAERVTRLFTGVEEIWAQGMHWLGVWVLICGVVAPIGVLALLVALLAKRGPRRSGGEPAGLRRALQALEKWAMPEVQVLAVLVAFTKLGTVVNVRLGAGFWCYVAMSLSFLLAWRSFELDPTGHPESDAAEGAPA</sequence>
<feature type="transmembrane region" description="Helical" evidence="1">
    <location>
        <begin position="75"/>
        <end position="95"/>
    </location>
</feature>
<accession>B1ZMH1</accession>
<dbReference type="EMBL" id="CP001032">
    <property type="protein sequence ID" value="ACB73424.1"/>
    <property type="molecule type" value="Genomic_DNA"/>
</dbReference>
<feature type="transmembrane region" description="Helical" evidence="1">
    <location>
        <begin position="123"/>
        <end position="147"/>
    </location>
</feature>
<dbReference type="Pfam" id="PF04403">
    <property type="entry name" value="PqiA"/>
    <property type="match status" value="1"/>
</dbReference>
<keyword evidence="1" id="KW-0472">Membrane</keyword>
<organism evidence="2 3">
    <name type="scientific">Opitutus terrae (strain DSM 11246 / JCM 15787 / PB90-1)</name>
    <dbReference type="NCBI Taxonomy" id="452637"/>
    <lineage>
        <taxon>Bacteria</taxon>
        <taxon>Pseudomonadati</taxon>
        <taxon>Verrucomicrobiota</taxon>
        <taxon>Opitutia</taxon>
        <taxon>Opitutales</taxon>
        <taxon>Opitutaceae</taxon>
        <taxon>Opitutus</taxon>
    </lineage>
</organism>
<name>B1ZMH1_OPITP</name>